<evidence type="ECO:0008006" key="3">
    <source>
        <dbReference type="Google" id="ProtNLM"/>
    </source>
</evidence>
<organism evidence="1 2">
    <name type="scientific">Acinetobacter wuhouensis</name>
    <dbReference type="NCBI Taxonomy" id="1879050"/>
    <lineage>
        <taxon>Bacteria</taxon>
        <taxon>Pseudomonadati</taxon>
        <taxon>Pseudomonadota</taxon>
        <taxon>Gammaproteobacteria</taxon>
        <taxon>Moraxellales</taxon>
        <taxon>Moraxellaceae</taxon>
        <taxon>Acinetobacter</taxon>
    </lineage>
</organism>
<reference evidence="1 2" key="1">
    <citation type="submission" date="2018-10" db="EMBL/GenBank/DDBJ databases">
        <title>The complete genome of Acinetobacter wuhouensis strain WCHAW010062.</title>
        <authorList>
            <person name="Hu Y."/>
            <person name="Long H."/>
            <person name="Feng Y."/>
            <person name="Zong Z."/>
        </authorList>
    </citation>
    <scope>NUCLEOTIDE SEQUENCE [LARGE SCALE GENOMIC DNA]</scope>
    <source>
        <strain evidence="1 2">WCHAW010062</strain>
    </source>
</reference>
<protein>
    <recommendedName>
        <fullName evidence="3">Lipoprotein</fullName>
    </recommendedName>
</protein>
<dbReference type="Proteomes" id="UP000279962">
    <property type="component" value="Chromosome"/>
</dbReference>
<proteinExistence type="predicted"/>
<dbReference type="AlphaFoldDB" id="A0A3G2T282"/>
<evidence type="ECO:0000313" key="2">
    <source>
        <dbReference type="Proteomes" id="UP000279962"/>
    </source>
</evidence>
<accession>A0A3G2T282</accession>
<dbReference type="PROSITE" id="PS51257">
    <property type="entry name" value="PROKAR_LIPOPROTEIN"/>
    <property type="match status" value="1"/>
</dbReference>
<gene>
    <name evidence="1" type="ORF">CDG68_11900</name>
</gene>
<name>A0A3G2T282_9GAMM</name>
<dbReference type="RefSeq" id="WP_087551899.1">
    <property type="nucleotide sequence ID" value="NZ_CP033133.1"/>
</dbReference>
<dbReference type="EMBL" id="CP033133">
    <property type="protein sequence ID" value="AYO54298.1"/>
    <property type="molecule type" value="Genomic_DNA"/>
</dbReference>
<evidence type="ECO:0000313" key="1">
    <source>
        <dbReference type="EMBL" id="AYO54298.1"/>
    </source>
</evidence>
<sequence length="196" mass="21839">MYMKTTISLFGMMIVLQGCSLFEGSGCNNKQAVDAVKKLYAKQVNTKPFTSMEQVQNQFGPDGKQTNLQTQSIVGISLADIKQINTSKSTGNTSSTSEPQQNEQRDYLISQFEGADYICEGVIQQHVDQNALTEVSKDLPQQDLLSIKNNQLTIPVYYAVYEKTANNQFQVVYAPQNPAQLMLAIMLKQHQVSSNK</sequence>